<dbReference type="GO" id="GO:0032549">
    <property type="term" value="F:ribonucleoside binding"/>
    <property type="evidence" value="ECO:0007669"/>
    <property type="project" value="InterPro"/>
</dbReference>
<dbReference type="GO" id="GO:0009536">
    <property type="term" value="C:plastid"/>
    <property type="evidence" value="ECO:0007669"/>
    <property type="project" value="UniProtKB-SubCell"/>
</dbReference>
<keyword evidence="5" id="KW-0240">DNA-directed RNA polymerase</keyword>
<evidence type="ECO:0000259" key="13">
    <source>
        <dbReference type="Pfam" id="PF00562"/>
    </source>
</evidence>
<keyword evidence="6" id="KW-0808">Transferase</keyword>
<keyword evidence="7" id="KW-0548">Nucleotidyltransferase</keyword>
<feature type="domain" description="RNA polymerase Rpb2" evidence="15">
    <location>
        <begin position="275"/>
        <end position="340"/>
    </location>
</feature>
<evidence type="ECO:0000256" key="7">
    <source>
        <dbReference type="ARBA" id="ARBA00022695"/>
    </source>
</evidence>
<evidence type="ECO:0000259" key="14">
    <source>
        <dbReference type="Pfam" id="PF04561"/>
    </source>
</evidence>
<evidence type="ECO:0000256" key="11">
    <source>
        <dbReference type="ARBA" id="ARBA00048552"/>
    </source>
</evidence>
<dbReference type="Pfam" id="PF04561">
    <property type="entry name" value="RNA_pol_Rpb2_2"/>
    <property type="match status" value="1"/>
</dbReference>
<dbReference type="Pfam" id="PF04566">
    <property type="entry name" value="RNA_pol_Rpb2_4"/>
    <property type="match status" value="1"/>
</dbReference>
<dbReference type="Gene3D" id="3.90.1110.10">
    <property type="entry name" value="RNA polymerase Rpb2, domain 2"/>
    <property type="match status" value="1"/>
</dbReference>
<dbReference type="EC" id="2.7.7.6" evidence="4"/>
<evidence type="ECO:0000256" key="3">
    <source>
        <dbReference type="ARBA" id="ARBA00006835"/>
    </source>
</evidence>
<evidence type="ECO:0000259" key="17">
    <source>
        <dbReference type="Pfam" id="PF04567"/>
    </source>
</evidence>
<comment type="similarity">
    <text evidence="3 12">Belongs to the RNA polymerase beta chain family.</text>
</comment>
<dbReference type="SUPFAM" id="SSF64484">
    <property type="entry name" value="beta and beta-prime subunits of DNA dependent RNA-polymerase"/>
    <property type="match status" value="1"/>
</dbReference>
<dbReference type="Proteomes" id="UP001314263">
    <property type="component" value="Unassembled WGS sequence"/>
</dbReference>
<dbReference type="Gene3D" id="2.40.50.150">
    <property type="match status" value="1"/>
</dbReference>
<dbReference type="InterPro" id="IPR007645">
    <property type="entry name" value="RNA_pol_Rpb2_3"/>
</dbReference>
<dbReference type="PANTHER" id="PTHR20856">
    <property type="entry name" value="DNA-DIRECTED RNA POLYMERASE I SUBUNIT 2"/>
    <property type="match status" value="1"/>
</dbReference>
<reference evidence="18 19" key="1">
    <citation type="submission" date="2023-10" db="EMBL/GenBank/DDBJ databases">
        <authorList>
            <person name="Maclean D."/>
            <person name="Macfadyen A."/>
        </authorList>
    </citation>
    <scope>NUCLEOTIDE SEQUENCE [LARGE SCALE GENOMIC DNA]</scope>
</reference>
<gene>
    <name evidence="18" type="ORF">CVIRNUC_003306</name>
</gene>
<comment type="caution">
    <text evidence="18">The sequence shown here is derived from an EMBL/GenBank/DDBJ whole genome shotgun (WGS) entry which is preliminary data.</text>
</comment>
<evidence type="ECO:0000259" key="15">
    <source>
        <dbReference type="Pfam" id="PF04565"/>
    </source>
</evidence>
<comment type="subunit">
    <text evidence="9">In plastids the minimal PEP RNA polymerase catalytic core is composed of four subunits: alpha, beta, beta', and beta''. When a (nuclear-encoded) sigma factor is associated with the core the holoenzyme is formed, which can initiate transcription.</text>
</comment>
<organism evidence="18 19">
    <name type="scientific">Coccomyxa viridis</name>
    <dbReference type="NCBI Taxonomy" id="1274662"/>
    <lineage>
        <taxon>Eukaryota</taxon>
        <taxon>Viridiplantae</taxon>
        <taxon>Chlorophyta</taxon>
        <taxon>core chlorophytes</taxon>
        <taxon>Trebouxiophyceae</taxon>
        <taxon>Trebouxiophyceae incertae sedis</taxon>
        <taxon>Coccomyxaceae</taxon>
        <taxon>Coccomyxa</taxon>
    </lineage>
</organism>
<evidence type="ECO:0000256" key="9">
    <source>
        <dbReference type="ARBA" id="ARBA00026088"/>
    </source>
</evidence>
<sequence length="634" mass="71146">MADNRALVFDTPNETKWSDVVEIRSALDVRQQIAYTTKVKLYRAGPVQLGRTIRIKFHNIISDLPMFILFRALGVDSDREIVRLVVYDMDDTEMIETLKPSLEEGLMATDQAAALHYISKELNITNMNTQASEEVQNAYRLRLVRDWTIKYFLPHVGEDMNSKALFLGHMINKLLQSVLGRRSYDDRDHFANKRINSPGALISFLFSQNFSKKLIKSLEKDVRKNLINYNDSVVNLKIDNVIKPTVLDTGIKWAFATGTWGLKSSGNSNPVGVAQQLSRINSTATASYKRRVISQIDKSGKSVVPPRKLHMTQWGVMCPSETPDGEGIGIQKNLALTAYITISTDILPVMTALNRELGMRALSGLPTEDIKDSTRVFVNGDWVGIHYDPPTLVRKLREMRRDGILHIHTGIVWNIAASEVAIQTDSGRVIRPLYIVENNELKITKEIMQRLARGELHWNDLLGIGTETTQSEGIKSAVIEYLDVAEAETCMIALTPDDLANNSPKNPVYMNYTHCEIHPSVIFGVVISEVPFLGHNQMGKQGLGVYATSYRQRMDTVAHVLHYPQRPLVTTKTAELIGRDLPNGQNAMVAIMCHTGYNQEDSVIINKAALDRGMFTTTAFKTTKEDESLSLIPF</sequence>
<feature type="domain" description="RNA polymerase Rpb2" evidence="14">
    <location>
        <begin position="50"/>
        <end position="195"/>
    </location>
</feature>
<dbReference type="GO" id="GO:0000428">
    <property type="term" value="C:DNA-directed RNA polymerase complex"/>
    <property type="evidence" value="ECO:0007669"/>
    <property type="project" value="UniProtKB-KW"/>
</dbReference>
<feature type="domain" description="RNA polymerase Rpb2" evidence="17">
    <location>
        <begin position="475"/>
        <end position="519"/>
    </location>
</feature>
<dbReference type="Pfam" id="PF04567">
    <property type="entry name" value="RNA_pol_Rpb2_5"/>
    <property type="match status" value="1"/>
</dbReference>
<keyword evidence="19" id="KW-1185">Reference proteome</keyword>
<dbReference type="InterPro" id="IPR014724">
    <property type="entry name" value="RNA_pol_RPB2_OB-fold"/>
</dbReference>
<dbReference type="InterPro" id="IPR007646">
    <property type="entry name" value="RNA_pol_Rpb2_4"/>
</dbReference>
<accession>A0AAV1HZV9</accession>
<keyword evidence="8" id="KW-0804">Transcription</keyword>
<evidence type="ECO:0000256" key="12">
    <source>
        <dbReference type="RuleBase" id="RU000434"/>
    </source>
</evidence>
<dbReference type="InterPro" id="IPR037034">
    <property type="entry name" value="RNA_pol_Rpb2_2_sf"/>
</dbReference>
<dbReference type="Gene3D" id="2.40.270.10">
    <property type="entry name" value="DNA-directed RNA polymerase, subunit 2, domain 6"/>
    <property type="match status" value="1"/>
</dbReference>
<evidence type="ECO:0000256" key="10">
    <source>
        <dbReference type="ARBA" id="ARBA00032782"/>
    </source>
</evidence>
<dbReference type="GO" id="GO:0003899">
    <property type="term" value="F:DNA-directed RNA polymerase activity"/>
    <property type="evidence" value="ECO:0007669"/>
    <property type="project" value="UniProtKB-EC"/>
</dbReference>
<evidence type="ECO:0000259" key="16">
    <source>
        <dbReference type="Pfam" id="PF04566"/>
    </source>
</evidence>
<dbReference type="InterPro" id="IPR007120">
    <property type="entry name" value="DNA-dir_RNAP_su2_dom"/>
</dbReference>
<evidence type="ECO:0000256" key="5">
    <source>
        <dbReference type="ARBA" id="ARBA00022478"/>
    </source>
</evidence>
<feature type="domain" description="DNA-directed RNA polymerase subunit 2 hybrid-binding" evidence="13">
    <location>
        <begin position="536"/>
        <end position="625"/>
    </location>
</feature>
<evidence type="ECO:0000256" key="6">
    <source>
        <dbReference type="ARBA" id="ARBA00022679"/>
    </source>
</evidence>
<dbReference type="InterPro" id="IPR015712">
    <property type="entry name" value="DNA-dir_RNA_pol_su2"/>
</dbReference>
<evidence type="ECO:0000256" key="8">
    <source>
        <dbReference type="ARBA" id="ARBA00023163"/>
    </source>
</evidence>
<comment type="catalytic activity">
    <reaction evidence="11">
        <text>RNA(n) + a ribonucleoside 5'-triphosphate = RNA(n+1) + diphosphate</text>
        <dbReference type="Rhea" id="RHEA:21248"/>
        <dbReference type="Rhea" id="RHEA-COMP:14527"/>
        <dbReference type="Rhea" id="RHEA-COMP:17342"/>
        <dbReference type="ChEBI" id="CHEBI:33019"/>
        <dbReference type="ChEBI" id="CHEBI:61557"/>
        <dbReference type="ChEBI" id="CHEBI:140395"/>
        <dbReference type="EC" id="2.7.7.6"/>
    </reaction>
</comment>
<dbReference type="Pfam" id="PF00562">
    <property type="entry name" value="RNA_pol_Rpb2_6"/>
    <property type="match status" value="1"/>
</dbReference>
<name>A0AAV1HZV9_9CHLO</name>
<evidence type="ECO:0000256" key="2">
    <source>
        <dbReference type="ARBA" id="ARBA00004474"/>
    </source>
</evidence>
<dbReference type="GO" id="GO:0006351">
    <property type="term" value="P:DNA-templated transcription"/>
    <property type="evidence" value="ECO:0007669"/>
    <property type="project" value="InterPro"/>
</dbReference>
<comment type="function">
    <text evidence="1">DNA-dependent RNA polymerase catalyzes the transcription of DNA into RNA using the four ribonucleoside triphosphates as substrates.</text>
</comment>
<dbReference type="EMBL" id="CAUYUE010000004">
    <property type="protein sequence ID" value="CAK0765914.1"/>
    <property type="molecule type" value="Genomic_DNA"/>
</dbReference>
<dbReference type="GO" id="GO:0003677">
    <property type="term" value="F:DNA binding"/>
    <property type="evidence" value="ECO:0007669"/>
    <property type="project" value="InterPro"/>
</dbReference>
<evidence type="ECO:0000313" key="19">
    <source>
        <dbReference type="Proteomes" id="UP001314263"/>
    </source>
</evidence>
<evidence type="ECO:0000256" key="1">
    <source>
        <dbReference type="ARBA" id="ARBA00004026"/>
    </source>
</evidence>
<dbReference type="AlphaFoldDB" id="A0AAV1HZV9"/>
<evidence type="ECO:0000256" key="4">
    <source>
        <dbReference type="ARBA" id="ARBA00012418"/>
    </source>
</evidence>
<protein>
    <recommendedName>
        <fullName evidence="4">DNA-directed RNA polymerase</fullName>
        <ecNumber evidence="4">2.7.7.6</ecNumber>
    </recommendedName>
    <alternativeName>
        <fullName evidence="10">PEP</fullName>
    </alternativeName>
</protein>
<evidence type="ECO:0000313" key="18">
    <source>
        <dbReference type="EMBL" id="CAK0765914.1"/>
    </source>
</evidence>
<dbReference type="InterPro" id="IPR007642">
    <property type="entry name" value="RNA_pol_Rpb2_2"/>
</dbReference>
<comment type="subcellular location">
    <subcellularLocation>
        <location evidence="2">Plastid</location>
    </subcellularLocation>
</comment>
<dbReference type="InterPro" id="IPR037033">
    <property type="entry name" value="DNA-dir_RNAP_su2_hyb_sf"/>
</dbReference>
<dbReference type="InterPro" id="IPR007647">
    <property type="entry name" value="RNA_pol_Rpb2_5"/>
</dbReference>
<feature type="domain" description="RNA polymerase Rpb2" evidence="16">
    <location>
        <begin position="376"/>
        <end position="437"/>
    </location>
</feature>
<proteinExistence type="inferred from homology"/>
<dbReference type="Gene3D" id="3.90.1070.20">
    <property type="match status" value="1"/>
</dbReference>
<dbReference type="Pfam" id="PF04565">
    <property type="entry name" value="RNA_pol_Rpb2_3"/>
    <property type="match status" value="1"/>
</dbReference>